<evidence type="ECO:0000259" key="11">
    <source>
        <dbReference type="Pfam" id="PF05572"/>
    </source>
</evidence>
<dbReference type="EMBL" id="JAFEUO010000003">
    <property type="protein sequence ID" value="MBM7083228.1"/>
    <property type="molecule type" value="Genomic_DNA"/>
</dbReference>
<sequence>MGLRPNLLTRRAAGVASTTFALLLSTAAVGVVPAASAYSAAPDNTSCAEPADAHADVHSDARVRGGSKAAHKRHDPNELTAKQVQEREAEFAAALRNSALQSKSSYRSGSTEGTTVALAPISIPVVVHVIQRDSTRAGGNIPDSMINSQISVLNQAYSGATGGAATGFTFQLQKINRVTNASWYPIVQGSSAERAMKTSLRTGGKNTLNMYLGELSDDLLGWATFPKRTLDVMDGVVVLGESLPNGTATNYNLGDTGTHEVGHWLNLYHTFQGGCSGSGDGVSDTPAEREPAYQCPTGRDTCTATGKDPITNFMDYTYDSCMYQFTAGQASRMVNAWTAYRASA</sequence>
<evidence type="ECO:0000256" key="9">
    <source>
        <dbReference type="SAM" id="MobiDB-lite"/>
    </source>
</evidence>
<keyword evidence="2" id="KW-0645">Protease</keyword>
<evidence type="ECO:0000256" key="5">
    <source>
        <dbReference type="ARBA" id="ARBA00022801"/>
    </source>
</evidence>
<dbReference type="PANTHER" id="PTHR47466:SF1">
    <property type="entry name" value="METALLOPROTEASE MEP1 (AFU_ORTHOLOGUE AFUA_1G07730)-RELATED"/>
    <property type="match status" value="1"/>
</dbReference>
<reference evidence="12 13" key="1">
    <citation type="submission" date="2021-02" db="EMBL/GenBank/DDBJ databases">
        <authorList>
            <person name="Lee D.-H."/>
        </authorList>
    </citation>
    <scope>NUCLEOTIDE SEQUENCE [LARGE SCALE GENOMIC DNA]</scope>
    <source>
        <strain evidence="12 13">MMS20-R2-29</strain>
    </source>
</reference>
<keyword evidence="3" id="KW-0479">Metal-binding</keyword>
<evidence type="ECO:0000313" key="12">
    <source>
        <dbReference type="EMBL" id="MBM7083228.1"/>
    </source>
</evidence>
<evidence type="ECO:0000256" key="1">
    <source>
        <dbReference type="ARBA" id="ARBA00008721"/>
    </source>
</evidence>
<protein>
    <submittedName>
        <fullName evidence="12">Zinc metalloprotease</fullName>
    </submittedName>
</protein>
<gene>
    <name evidence="12" type="ORF">JQN84_11930</name>
</gene>
<dbReference type="Proteomes" id="UP000809587">
    <property type="component" value="Unassembled WGS sequence"/>
</dbReference>
<dbReference type="PANTHER" id="PTHR47466">
    <property type="match status" value="1"/>
</dbReference>
<accession>A0ABS2J9K8</accession>
<dbReference type="SUPFAM" id="SSF55486">
    <property type="entry name" value="Metalloproteases ('zincins'), catalytic domain"/>
    <property type="match status" value="1"/>
</dbReference>
<evidence type="ECO:0000256" key="4">
    <source>
        <dbReference type="ARBA" id="ARBA00022729"/>
    </source>
</evidence>
<feature type="signal peptide" evidence="10">
    <location>
        <begin position="1"/>
        <end position="30"/>
    </location>
</feature>
<feature type="compositionally biased region" description="Basic and acidic residues" evidence="9">
    <location>
        <begin position="51"/>
        <end position="63"/>
    </location>
</feature>
<keyword evidence="5" id="KW-0378">Hydrolase</keyword>
<dbReference type="Gene3D" id="3.40.390.10">
    <property type="entry name" value="Collagenase (Catalytic Domain)"/>
    <property type="match status" value="1"/>
</dbReference>
<evidence type="ECO:0000256" key="10">
    <source>
        <dbReference type="SAM" id="SignalP"/>
    </source>
</evidence>
<evidence type="ECO:0000313" key="13">
    <source>
        <dbReference type="Proteomes" id="UP000809587"/>
    </source>
</evidence>
<dbReference type="RefSeq" id="WP_204958438.1">
    <property type="nucleotide sequence ID" value="NZ_JAFEUO010000003.1"/>
</dbReference>
<dbReference type="Pfam" id="PF05572">
    <property type="entry name" value="Peptidase_M43"/>
    <property type="match status" value="1"/>
</dbReference>
<evidence type="ECO:0000256" key="3">
    <source>
        <dbReference type="ARBA" id="ARBA00022723"/>
    </source>
</evidence>
<dbReference type="GO" id="GO:0008237">
    <property type="term" value="F:metallopeptidase activity"/>
    <property type="evidence" value="ECO:0007669"/>
    <property type="project" value="UniProtKB-KW"/>
</dbReference>
<keyword evidence="8" id="KW-1015">Disulfide bond</keyword>
<proteinExistence type="inferred from homology"/>
<dbReference type="InterPro" id="IPR008754">
    <property type="entry name" value="Peptidase_M43"/>
</dbReference>
<evidence type="ECO:0000256" key="6">
    <source>
        <dbReference type="ARBA" id="ARBA00022833"/>
    </source>
</evidence>
<feature type="domain" description="Peptidase M43 pregnancy-associated plasma-A" evidence="11">
    <location>
        <begin position="221"/>
        <end position="336"/>
    </location>
</feature>
<name>A0ABS2J9K8_9ACTN</name>
<comment type="similarity">
    <text evidence="1">Belongs to the peptidase M43B family.</text>
</comment>
<feature type="region of interest" description="Disordered" evidence="9">
    <location>
        <begin position="49"/>
        <end position="76"/>
    </location>
</feature>
<evidence type="ECO:0000256" key="2">
    <source>
        <dbReference type="ARBA" id="ARBA00022670"/>
    </source>
</evidence>
<keyword evidence="6" id="KW-0862">Zinc</keyword>
<evidence type="ECO:0000256" key="8">
    <source>
        <dbReference type="ARBA" id="ARBA00023157"/>
    </source>
</evidence>
<keyword evidence="7 12" id="KW-0482">Metalloprotease</keyword>
<comment type="caution">
    <text evidence="12">The sequence shown here is derived from an EMBL/GenBank/DDBJ whole genome shotgun (WGS) entry which is preliminary data.</text>
</comment>
<feature type="chain" id="PRO_5046777518" evidence="10">
    <location>
        <begin position="31"/>
        <end position="344"/>
    </location>
</feature>
<keyword evidence="4 10" id="KW-0732">Signal</keyword>
<organism evidence="12 13">
    <name type="scientific">Micromonospora humidisoli</name>
    <dbReference type="NCBI Taxonomy" id="2807622"/>
    <lineage>
        <taxon>Bacteria</taxon>
        <taxon>Bacillati</taxon>
        <taxon>Actinomycetota</taxon>
        <taxon>Actinomycetes</taxon>
        <taxon>Micromonosporales</taxon>
        <taxon>Micromonosporaceae</taxon>
        <taxon>Micromonospora</taxon>
    </lineage>
</organism>
<dbReference type="CDD" id="cd04275">
    <property type="entry name" value="ZnMc_pappalysin_like"/>
    <property type="match status" value="1"/>
</dbReference>
<keyword evidence="13" id="KW-1185">Reference proteome</keyword>
<evidence type="ECO:0000256" key="7">
    <source>
        <dbReference type="ARBA" id="ARBA00023049"/>
    </source>
</evidence>
<dbReference type="InterPro" id="IPR024079">
    <property type="entry name" value="MetalloPept_cat_dom_sf"/>
</dbReference>